<protein>
    <recommendedName>
        <fullName evidence="3">Outer membrane protein beta-barrel domain-containing protein</fullName>
    </recommendedName>
</protein>
<comment type="caution">
    <text evidence="4">The sequence shown here is derived from an EMBL/GenBank/DDBJ whole genome shotgun (WGS) entry which is preliminary data.</text>
</comment>
<proteinExistence type="predicted"/>
<organism evidence="4 5">
    <name type="scientific">Lysobacter capsici AZ78</name>
    <dbReference type="NCBI Taxonomy" id="1444315"/>
    <lineage>
        <taxon>Bacteria</taxon>
        <taxon>Pseudomonadati</taxon>
        <taxon>Pseudomonadota</taxon>
        <taxon>Gammaproteobacteria</taxon>
        <taxon>Lysobacterales</taxon>
        <taxon>Lysobacteraceae</taxon>
        <taxon>Lysobacter</taxon>
    </lineage>
</organism>
<dbReference type="InterPro" id="IPR027385">
    <property type="entry name" value="Beta-barrel_OMP"/>
</dbReference>
<feature type="signal peptide" evidence="2">
    <location>
        <begin position="1"/>
        <end position="20"/>
    </location>
</feature>
<name>A0A108UDB4_9GAMM</name>
<dbReference type="InterPro" id="IPR006315">
    <property type="entry name" value="OM_autotransptr_brl_dom"/>
</dbReference>
<sequence length="211" mass="22875">MKKQLALAILLATASSAAAAADGLSYSYVEFGASQSKVELPTVDPDYSVDDIKANGGYIKGSVALGDAFHLFGGYRQGDDDVAVRFRDIKLGEVGIDLSQYEVGFGYHHTLSDRVDWTGELSYVGTDVEVDEDDEFERADDFRASLGLRGKLASNFEGWVKANYTDGDAYDSEFSGTIGAQVKFNHIWGLVGEAEFGDDHNQLSLGIRASF</sequence>
<dbReference type="EMBL" id="JAJA02000001">
    <property type="protein sequence ID" value="KWS07123.1"/>
    <property type="molecule type" value="Genomic_DNA"/>
</dbReference>
<dbReference type="OrthoDB" id="6048657at2"/>
<dbReference type="NCBIfam" id="TIGR01414">
    <property type="entry name" value="autotrans_barl"/>
    <property type="match status" value="1"/>
</dbReference>
<dbReference type="GO" id="GO:0019867">
    <property type="term" value="C:outer membrane"/>
    <property type="evidence" value="ECO:0007669"/>
    <property type="project" value="InterPro"/>
</dbReference>
<evidence type="ECO:0000259" key="3">
    <source>
        <dbReference type="Pfam" id="PF13505"/>
    </source>
</evidence>
<evidence type="ECO:0000256" key="1">
    <source>
        <dbReference type="ARBA" id="ARBA00022729"/>
    </source>
</evidence>
<dbReference type="RefSeq" id="WP_036114668.1">
    <property type="nucleotide sequence ID" value="NZ_JAJA02000001.1"/>
</dbReference>
<evidence type="ECO:0000313" key="4">
    <source>
        <dbReference type="EMBL" id="KWS07123.1"/>
    </source>
</evidence>
<dbReference type="AlphaFoldDB" id="A0A108UDB4"/>
<evidence type="ECO:0000313" key="5">
    <source>
        <dbReference type="Proteomes" id="UP000023435"/>
    </source>
</evidence>
<feature type="domain" description="Outer membrane protein beta-barrel" evidence="3">
    <location>
        <begin position="8"/>
        <end position="166"/>
    </location>
</feature>
<keyword evidence="1 2" id="KW-0732">Signal</keyword>
<evidence type="ECO:0000256" key="2">
    <source>
        <dbReference type="SAM" id="SignalP"/>
    </source>
</evidence>
<dbReference type="SUPFAM" id="SSF56935">
    <property type="entry name" value="Porins"/>
    <property type="match status" value="1"/>
</dbReference>
<dbReference type="Pfam" id="PF13505">
    <property type="entry name" value="OMP_b-brl"/>
    <property type="match status" value="1"/>
</dbReference>
<reference evidence="4 5" key="1">
    <citation type="journal article" date="2014" name="Genome Announc.">
        <title>Draft Genome Sequence of Lysobacter capsici AZ78, a Bacterium Antagonistic to Plant-Pathogenic Oomycetes.</title>
        <authorList>
            <person name="Puopolo G."/>
            <person name="Sonego P."/>
            <person name="Engelen K."/>
            <person name="Pertot I."/>
        </authorList>
    </citation>
    <scope>NUCLEOTIDE SEQUENCE [LARGE SCALE GENOMIC DNA]</scope>
    <source>
        <strain evidence="4 5">AZ78</strain>
    </source>
</reference>
<feature type="chain" id="PRO_5007131946" description="Outer membrane protein beta-barrel domain-containing protein" evidence="2">
    <location>
        <begin position="21"/>
        <end position="211"/>
    </location>
</feature>
<dbReference type="Proteomes" id="UP000023435">
    <property type="component" value="Unassembled WGS sequence"/>
</dbReference>
<gene>
    <name evidence="4" type="ORF">AZ78_4683</name>
</gene>
<keyword evidence="5" id="KW-1185">Reference proteome</keyword>
<accession>A0A108UDB4</accession>